<protein>
    <submittedName>
        <fullName evidence="5">Maleylacetate reductase</fullName>
        <ecNumber evidence="5">1.3.1.32</ecNumber>
    </submittedName>
</protein>
<comment type="caution">
    <text evidence="5">The sequence shown here is derived from an EMBL/GenBank/DDBJ whole genome shotgun (WGS) entry which is preliminary data.</text>
</comment>
<dbReference type="Gene3D" id="1.20.1090.10">
    <property type="entry name" value="Dehydroquinate synthase-like - alpha domain"/>
    <property type="match status" value="1"/>
</dbReference>
<reference evidence="6" key="1">
    <citation type="journal article" date="2019" name="Int. J. Syst. Evol. Microbiol.">
        <title>The Global Catalogue of Microorganisms (GCM) 10K type strain sequencing project: providing services to taxonomists for standard genome sequencing and annotation.</title>
        <authorList>
            <consortium name="The Broad Institute Genomics Platform"/>
            <consortium name="The Broad Institute Genome Sequencing Center for Infectious Disease"/>
            <person name="Wu L."/>
            <person name="Ma J."/>
        </authorList>
    </citation>
    <scope>NUCLEOTIDE SEQUENCE [LARGE SCALE GENOMIC DNA]</scope>
    <source>
        <strain evidence="6">CGMCC 4.7397</strain>
    </source>
</reference>
<dbReference type="EMBL" id="JBHSQK010000100">
    <property type="protein sequence ID" value="MFC5952298.1"/>
    <property type="molecule type" value="Genomic_DNA"/>
</dbReference>
<evidence type="ECO:0000256" key="2">
    <source>
        <dbReference type="ARBA" id="ARBA00023027"/>
    </source>
</evidence>
<evidence type="ECO:0000313" key="5">
    <source>
        <dbReference type="EMBL" id="MFC5952298.1"/>
    </source>
</evidence>
<dbReference type="Proteomes" id="UP001596119">
    <property type="component" value="Unassembled WGS sequence"/>
</dbReference>
<dbReference type="Pfam" id="PF00465">
    <property type="entry name" value="Fe-ADH"/>
    <property type="match status" value="1"/>
</dbReference>
<organism evidence="5 6">
    <name type="scientific">Pseudonocardia lutea</name>
    <dbReference type="NCBI Taxonomy" id="2172015"/>
    <lineage>
        <taxon>Bacteria</taxon>
        <taxon>Bacillati</taxon>
        <taxon>Actinomycetota</taxon>
        <taxon>Actinomycetes</taxon>
        <taxon>Pseudonocardiales</taxon>
        <taxon>Pseudonocardiaceae</taxon>
        <taxon>Pseudonocardia</taxon>
    </lineage>
</organism>
<dbReference type="InterPro" id="IPR001670">
    <property type="entry name" value="ADH_Fe/GldA"/>
</dbReference>
<feature type="domain" description="Alcohol dehydrogenase iron-type/glycerol dehydrogenase GldA" evidence="3">
    <location>
        <begin position="24"/>
        <end position="165"/>
    </location>
</feature>
<proteinExistence type="predicted"/>
<name>A0ABW1IF82_9PSEU</name>
<dbReference type="GO" id="GO:0018506">
    <property type="term" value="F:maleylacetate reductase activity"/>
    <property type="evidence" value="ECO:0007669"/>
    <property type="project" value="UniProtKB-EC"/>
</dbReference>
<dbReference type="PANTHER" id="PTHR11496">
    <property type="entry name" value="ALCOHOL DEHYDROGENASE"/>
    <property type="match status" value="1"/>
</dbReference>
<keyword evidence="2" id="KW-0520">NAD</keyword>
<keyword evidence="1 5" id="KW-0560">Oxidoreductase</keyword>
<dbReference type="InterPro" id="IPR039697">
    <property type="entry name" value="Alcohol_dehydrogenase_Fe"/>
</dbReference>
<dbReference type="InterPro" id="IPR056798">
    <property type="entry name" value="ADH_Fe_C"/>
</dbReference>
<evidence type="ECO:0000259" key="3">
    <source>
        <dbReference type="Pfam" id="PF00465"/>
    </source>
</evidence>
<evidence type="ECO:0000259" key="4">
    <source>
        <dbReference type="Pfam" id="PF25137"/>
    </source>
</evidence>
<dbReference type="Gene3D" id="3.40.50.1970">
    <property type="match status" value="1"/>
</dbReference>
<dbReference type="CDD" id="cd08177">
    <property type="entry name" value="MAR"/>
    <property type="match status" value="1"/>
</dbReference>
<dbReference type="Pfam" id="PF25137">
    <property type="entry name" value="ADH_Fe_C"/>
    <property type="match status" value="1"/>
</dbReference>
<dbReference type="RefSeq" id="WP_379571065.1">
    <property type="nucleotide sequence ID" value="NZ_JBHSQK010000100.1"/>
</dbReference>
<accession>A0ABW1IF82</accession>
<dbReference type="InterPro" id="IPR034786">
    <property type="entry name" value="MAR"/>
</dbReference>
<gene>
    <name evidence="5" type="ORF">ACFQH9_28940</name>
</gene>
<sequence>MPELDTLSGLALQQTFVHESPRIRVTFSAGALGSVRAEAKALGLARLLVVSTPEQRDLADRVAGLLNGLAAGVHPHARMHVPVPVAQAAVAEATRLGADGLVAVGGGSTIGLAKAIALESGLPIIAIPTTYAGSEMTSVWGLTEDGAKRTGRDERVRPATVVYDPELTASLPVPVAVSSGLNALAHAAEALYAPDRSPVVSLMAEEGARALISALPRLVADGSAAKARAAALYGAWLCGTCLGATTMSLHHKLCHVLGGTFDLPHAQTHAVVLPHVLAFNLPHAPAAAAALSRATGAADPAHALWEFGIRLGSPASLAALGMPATDVEIAVERAVAAPYANPVQPTAEDIRGLLRRAVDGAPPRA</sequence>
<evidence type="ECO:0000313" key="6">
    <source>
        <dbReference type="Proteomes" id="UP001596119"/>
    </source>
</evidence>
<evidence type="ECO:0000256" key="1">
    <source>
        <dbReference type="ARBA" id="ARBA00023002"/>
    </source>
</evidence>
<keyword evidence="6" id="KW-1185">Reference proteome</keyword>
<dbReference type="EC" id="1.3.1.32" evidence="5"/>
<feature type="domain" description="Fe-containing alcohol dehydrogenase-like C-terminal" evidence="4">
    <location>
        <begin position="177"/>
        <end position="357"/>
    </location>
</feature>
<dbReference type="PANTHER" id="PTHR11496:SF83">
    <property type="entry name" value="HYDROXYACID-OXOACID TRANSHYDROGENASE, MITOCHONDRIAL"/>
    <property type="match status" value="1"/>
</dbReference>
<dbReference type="SUPFAM" id="SSF56796">
    <property type="entry name" value="Dehydroquinate synthase-like"/>
    <property type="match status" value="1"/>
</dbReference>